<dbReference type="AlphaFoldDB" id="A0A2P6PWZ8"/>
<evidence type="ECO:0000313" key="2">
    <source>
        <dbReference type="Proteomes" id="UP000238479"/>
    </source>
</evidence>
<organism evidence="1 2">
    <name type="scientific">Rosa chinensis</name>
    <name type="common">China rose</name>
    <dbReference type="NCBI Taxonomy" id="74649"/>
    <lineage>
        <taxon>Eukaryota</taxon>
        <taxon>Viridiplantae</taxon>
        <taxon>Streptophyta</taxon>
        <taxon>Embryophyta</taxon>
        <taxon>Tracheophyta</taxon>
        <taxon>Spermatophyta</taxon>
        <taxon>Magnoliopsida</taxon>
        <taxon>eudicotyledons</taxon>
        <taxon>Gunneridae</taxon>
        <taxon>Pentapetalae</taxon>
        <taxon>rosids</taxon>
        <taxon>fabids</taxon>
        <taxon>Rosales</taxon>
        <taxon>Rosaceae</taxon>
        <taxon>Rosoideae</taxon>
        <taxon>Rosoideae incertae sedis</taxon>
        <taxon>Rosa</taxon>
    </lineage>
</organism>
<dbReference type="Proteomes" id="UP000238479">
    <property type="component" value="Chromosome 6"/>
</dbReference>
<name>A0A2P6PWZ8_ROSCH</name>
<dbReference type="EMBL" id="PDCK01000044">
    <property type="protein sequence ID" value="PRQ26445.1"/>
    <property type="molecule type" value="Genomic_DNA"/>
</dbReference>
<reference evidence="1 2" key="1">
    <citation type="journal article" date="2018" name="Nat. Genet.">
        <title>The Rosa genome provides new insights in the design of modern roses.</title>
        <authorList>
            <person name="Bendahmane M."/>
        </authorList>
    </citation>
    <scope>NUCLEOTIDE SEQUENCE [LARGE SCALE GENOMIC DNA]</scope>
    <source>
        <strain evidence="2">cv. Old Blush</strain>
    </source>
</reference>
<dbReference type="Gramene" id="PRQ26445">
    <property type="protein sequence ID" value="PRQ26445"/>
    <property type="gene ID" value="RchiOBHm_Chr6g0294651"/>
</dbReference>
<gene>
    <name evidence="1" type="ORF">RchiOBHm_Chr6g0294651</name>
</gene>
<sequence>MEESRESQKWVFSTARERTYSAIASKIDFTSTLGTEEQIQKLVAHSQMINLKFSSLLKNTTKMGQDLVSVIQSLKALHKRLLVIEEHLGVPKRSASNDDVDD</sequence>
<proteinExistence type="predicted"/>
<comment type="caution">
    <text evidence="1">The sequence shown here is derived from an EMBL/GenBank/DDBJ whole genome shotgun (WGS) entry which is preliminary data.</text>
</comment>
<protein>
    <submittedName>
        <fullName evidence="1">Uncharacterized protein</fullName>
    </submittedName>
</protein>
<evidence type="ECO:0000313" key="1">
    <source>
        <dbReference type="EMBL" id="PRQ26445.1"/>
    </source>
</evidence>
<accession>A0A2P6PWZ8</accession>
<keyword evidence="2" id="KW-1185">Reference proteome</keyword>